<evidence type="ECO:0008006" key="5">
    <source>
        <dbReference type="Google" id="ProtNLM"/>
    </source>
</evidence>
<organism evidence="3 4">
    <name type="scientific">Sphingomonas panacisoli</name>
    <dbReference type="NCBI Taxonomy" id="1813879"/>
    <lineage>
        <taxon>Bacteria</taxon>
        <taxon>Pseudomonadati</taxon>
        <taxon>Pseudomonadota</taxon>
        <taxon>Alphaproteobacteria</taxon>
        <taxon>Sphingomonadales</taxon>
        <taxon>Sphingomonadaceae</taxon>
        <taxon>Sphingomonas</taxon>
    </lineage>
</organism>
<protein>
    <recommendedName>
        <fullName evidence="5">Circumsporozoite protein</fullName>
    </recommendedName>
</protein>
<dbReference type="RefSeq" id="WP_146569433.1">
    <property type="nucleotide sequence ID" value="NZ_CP042306.1"/>
</dbReference>
<gene>
    <name evidence="3" type="ORF">FPZ24_01745</name>
</gene>
<name>A0A5B8LEL7_9SPHN</name>
<dbReference type="Proteomes" id="UP000315673">
    <property type="component" value="Chromosome"/>
</dbReference>
<dbReference type="EMBL" id="CP042306">
    <property type="protein sequence ID" value="QDZ06349.1"/>
    <property type="molecule type" value="Genomic_DNA"/>
</dbReference>
<dbReference type="AlphaFoldDB" id="A0A5B8LEL7"/>
<sequence length="67" mass="6768">MKKLLILAAGALAIAGCHKNDAPAAPANDNAANITALDEGNLTEDANITDVPADDGDAPADVETNRK</sequence>
<accession>A0A5B8LEL7</accession>
<reference evidence="3 4" key="1">
    <citation type="submission" date="2019-07" db="EMBL/GenBank/DDBJ databases">
        <title>Full genome sequence of Sphingomonas sp. 4R-6-7(HKS19).</title>
        <authorList>
            <person name="Im W.-T."/>
        </authorList>
    </citation>
    <scope>NUCLEOTIDE SEQUENCE [LARGE SCALE GENOMIC DNA]</scope>
    <source>
        <strain evidence="3 4">HKS19</strain>
    </source>
</reference>
<proteinExistence type="predicted"/>
<keyword evidence="4" id="KW-1185">Reference proteome</keyword>
<evidence type="ECO:0000313" key="4">
    <source>
        <dbReference type="Proteomes" id="UP000315673"/>
    </source>
</evidence>
<feature type="chain" id="PRO_5022706130" description="Circumsporozoite protein" evidence="2">
    <location>
        <begin position="20"/>
        <end position="67"/>
    </location>
</feature>
<evidence type="ECO:0000256" key="2">
    <source>
        <dbReference type="SAM" id="SignalP"/>
    </source>
</evidence>
<dbReference type="KEGG" id="spai:FPZ24_01745"/>
<dbReference type="PROSITE" id="PS51257">
    <property type="entry name" value="PROKAR_LIPOPROTEIN"/>
    <property type="match status" value="1"/>
</dbReference>
<evidence type="ECO:0000256" key="1">
    <source>
        <dbReference type="SAM" id="MobiDB-lite"/>
    </source>
</evidence>
<feature type="signal peptide" evidence="2">
    <location>
        <begin position="1"/>
        <end position="19"/>
    </location>
</feature>
<keyword evidence="2" id="KW-0732">Signal</keyword>
<evidence type="ECO:0000313" key="3">
    <source>
        <dbReference type="EMBL" id="QDZ06349.1"/>
    </source>
</evidence>
<feature type="region of interest" description="Disordered" evidence="1">
    <location>
        <begin position="43"/>
        <end position="67"/>
    </location>
</feature>